<dbReference type="InterPro" id="IPR023159">
    <property type="entry name" value="SO1590-like_sf"/>
</dbReference>
<dbReference type="Gene3D" id="2.40.350.10">
    <property type="entry name" value="SO1590-like"/>
    <property type="match status" value="1"/>
</dbReference>
<organism evidence="1 2">
    <name type="scientific">Cognatiluteimonas sedimenti</name>
    <dbReference type="NCBI Taxonomy" id="2927791"/>
    <lineage>
        <taxon>Bacteria</taxon>
        <taxon>Pseudomonadati</taxon>
        <taxon>Pseudomonadota</taxon>
        <taxon>Gammaproteobacteria</taxon>
        <taxon>Lysobacterales</taxon>
        <taxon>Lysobacteraceae</taxon>
        <taxon>Cognatiluteimonas</taxon>
    </lineage>
</organism>
<gene>
    <name evidence="1" type="ORF">MQC88_04870</name>
</gene>
<dbReference type="EMBL" id="JALGCL010000001">
    <property type="protein sequence ID" value="MCJ0825297.1"/>
    <property type="molecule type" value="Genomic_DNA"/>
</dbReference>
<comment type="caution">
    <text evidence="1">The sequence shown here is derived from an EMBL/GenBank/DDBJ whole genome shotgun (WGS) entry which is preliminary data.</text>
</comment>
<reference evidence="1 2" key="1">
    <citation type="submission" date="2022-03" db="EMBL/GenBank/DDBJ databases">
        <title>Luteimonas soily sp. nov., a novel bacterium isolated from the soil.</title>
        <authorList>
            <person name="Zhang X."/>
        </authorList>
    </citation>
    <scope>NUCLEOTIDE SEQUENCE [LARGE SCALE GENOMIC DNA]</scope>
    <source>
        <strain evidence="1 2">50</strain>
    </source>
</reference>
<dbReference type="RefSeq" id="WP_243319540.1">
    <property type="nucleotide sequence ID" value="NZ_JALGCL010000001.1"/>
</dbReference>
<sequence length="133" mass="14158">MPQAKGEFEVRRSLEPGCDMGDGVEAGHFRFDKQFSGPLRGTSVVHMLAVGTPVEGSAGYVAIERLAGTLEGRSGSCFLQHNGVMDRGVPTLSLAVVPDSGSDGWAGLCGRMAIDIVDGRHYYTFDYGFRDAG</sequence>
<dbReference type="SUPFAM" id="SSF159238">
    <property type="entry name" value="SO1590-like"/>
    <property type="match status" value="1"/>
</dbReference>
<evidence type="ECO:0000313" key="2">
    <source>
        <dbReference type="Proteomes" id="UP001165423"/>
    </source>
</evidence>
<accession>A0ABT0A2T0</accession>
<evidence type="ECO:0000313" key="1">
    <source>
        <dbReference type="EMBL" id="MCJ0825297.1"/>
    </source>
</evidence>
<dbReference type="Proteomes" id="UP001165423">
    <property type="component" value="Unassembled WGS sequence"/>
</dbReference>
<protein>
    <submittedName>
        <fullName evidence="1">DUF3224 domain-containing protein</fullName>
    </submittedName>
</protein>
<keyword evidence="2" id="KW-1185">Reference proteome</keyword>
<dbReference type="InterPro" id="IPR021607">
    <property type="entry name" value="DUF3224"/>
</dbReference>
<proteinExistence type="predicted"/>
<name>A0ABT0A2T0_9GAMM</name>
<dbReference type="Pfam" id="PF11528">
    <property type="entry name" value="DUF3224"/>
    <property type="match status" value="1"/>
</dbReference>